<evidence type="ECO:0000313" key="4">
    <source>
        <dbReference type="Proteomes" id="UP000263232"/>
    </source>
</evidence>
<reference evidence="3 4" key="1">
    <citation type="submission" date="2017-09" db="EMBL/GenBank/DDBJ databases">
        <title>Complete genome sequence of Oxytococcus suis strain ZY16052.</title>
        <authorList>
            <person name="Li F."/>
        </authorList>
    </citation>
    <scope>NUCLEOTIDE SEQUENCE [LARGE SCALE GENOMIC DNA]</scope>
    <source>
        <strain evidence="3 4">ZY16052</strain>
    </source>
</reference>
<dbReference type="EMBL" id="CP023434">
    <property type="protein sequence ID" value="AXY24918.1"/>
    <property type="molecule type" value="Genomic_DNA"/>
</dbReference>
<dbReference type="KEGG" id="abae:CL176_02140"/>
<sequence>MAITNEERIIKEIADYANELMAEWPSSRNRQRQFVLEYVKLNFGNATEAAKKAGYSTKTADRQASRMLNNVEFLYVQEVVDKLQEKYEERATELSIASATEIQQYLTSVIRGEQTDVRLVGLGDGAQVPEELRVDTKDRIRAAELLGKAKSMWTEKVDANVTSHVTIVDDIPDD</sequence>
<evidence type="ECO:0000313" key="3">
    <source>
        <dbReference type="EMBL" id="AXY24918.1"/>
    </source>
</evidence>
<dbReference type="InterPro" id="IPR038713">
    <property type="entry name" value="Terminase_Gp1_N_sf"/>
</dbReference>
<organism evidence="3 4">
    <name type="scientific">Suicoccus acidiformans</name>
    <dbReference type="NCBI Taxonomy" id="2036206"/>
    <lineage>
        <taxon>Bacteria</taxon>
        <taxon>Bacillati</taxon>
        <taxon>Bacillota</taxon>
        <taxon>Bacilli</taxon>
        <taxon>Lactobacillales</taxon>
        <taxon>Aerococcaceae</taxon>
        <taxon>Suicoccus</taxon>
    </lineage>
</organism>
<evidence type="ECO:0000256" key="2">
    <source>
        <dbReference type="ARBA" id="ARBA00023219"/>
    </source>
</evidence>
<keyword evidence="2" id="KW-0231">Viral genome packaging</keyword>
<dbReference type="Proteomes" id="UP000263232">
    <property type="component" value="Chromosome"/>
</dbReference>
<gene>
    <name evidence="3" type="ORF">CL176_02140</name>
</gene>
<dbReference type="PANTHER" id="PTHR41328:SF2">
    <property type="entry name" value="TERMINASE SMALL SUBUNIT"/>
    <property type="match status" value="1"/>
</dbReference>
<dbReference type="GO" id="GO:0051276">
    <property type="term" value="P:chromosome organization"/>
    <property type="evidence" value="ECO:0007669"/>
    <property type="project" value="InterPro"/>
</dbReference>
<dbReference type="Gene3D" id="6.10.140.2160">
    <property type="match status" value="1"/>
</dbReference>
<dbReference type="RefSeq" id="WP_118989840.1">
    <property type="nucleotide sequence ID" value="NZ_CP023434.1"/>
</dbReference>
<dbReference type="Pfam" id="PF03592">
    <property type="entry name" value="Terminase_2"/>
    <property type="match status" value="1"/>
</dbReference>
<dbReference type="InterPro" id="IPR052404">
    <property type="entry name" value="SPP1-like_terminase"/>
</dbReference>
<dbReference type="Gene3D" id="1.10.10.1400">
    <property type="entry name" value="Terminase, small subunit, N-terminal DNA-binding domain, HTH motif"/>
    <property type="match status" value="1"/>
</dbReference>
<proteinExistence type="predicted"/>
<dbReference type="PANTHER" id="PTHR41328">
    <property type="entry name" value="TERMINASE SMALL SUBUNIT-RELATED"/>
    <property type="match status" value="1"/>
</dbReference>
<keyword evidence="4" id="KW-1185">Reference proteome</keyword>
<name>A0A347WIL1_9LACT</name>
<dbReference type="AlphaFoldDB" id="A0A347WIL1"/>
<dbReference type="OrthoDB" id="7358785at2"/>
<evidence type="ECO:0000256" key="1">
    <source>
        <dbReference type="ARBA" id="ARBA00022612"/>
    </source>
</evidence>
<keyword evidence="1" id="KW-1188">Viral release from host cell</keyword>
<accession>A0A347WIL1</accession>
<dbReference type="InterPro" id="IPR005335">
    <property type="entry name" value="Terminase_ssu"/>
</dbReference>
<protein>
    <submittedName>
        <fullName evidence="3">Terminase</fullName>
    </submittedName>
</protein>